<protein>
    <submittedName>
        <fullName evidence="3">Uncharacterized protein Grl62a</fullName>
    </submittedName>
</protein>
<feature type="transmembrane region" description="Helical" evidence="1">
    <location>
        <begin position="40"/>
        <end position="60"/>
    </location>
</feature>
<evidence type="ECO:0000313" key="2">
    <source>
        <dbReference type="Proteomes" id="UP001652661"/>
    </source>
</evidence>
<dbReference type="Proteomes" id="UP001652661">
    <property type="component" value="Chromosome 3L"/>
</dbReference>
<feature type="transmembrane region" description="Helical" evidence="1">
    <location>
        <begin position="245"/>
        <end position="262"/>
    </location>
</feature>
<organism evidence="2 3">
    <name type="scientific">Drosophila kikkawai</name>
    <name type="common">Fruit fly</name>
    <dbReference type="NCBI Taxonomy" id="30033"/>
    <lineage>
        <taxon>Eukaryota</taxon>
        <taxon>Metazoa</taxon>
        <taxon>Ecdysozoa</taxon>
        <taxon>Arthropoda</taxon>
        <taxon>Hexapoda</taxon>
        <taxon>Insecta</taxon>
        <taxon>Pterygota</taxon>
        <taxon>Neoptera</taxon>
        <taxon>Endopterygota</taxon>
        <taxon>Diptera</taxon>
        <taxon>Brachycera</taxon>
        <taxon>Muscomorpha</taxon>
        <taxon>Ephydroidea</taxon>
        <taxon>Drosophilidae</taxon>
        <taxon>Drosophila</taxon>
        <taxon>Sophophora</taxon>
    </lineage>
</organism>
<feature type="transmembrane region" description="Helical" evidence="1">
    <location>
        <begin position="410"/>
        <end position="430"/>
    </location>
</feature>
<feature type="transmembrane region" description="Helical" evidence="1">
    <location>
        <begin position="89"/>
        <end position="104"/>
    </location>
</feature>
<sequence length="446" mass="52586">MARFHFIVKIVKVFRFAFSVLGLLQLSFNKSQKLYQHKANCCRFVTAIFIVLILFLYNLLSNAVEKENKLVNDLNIESRPANSELRSERFFSIFIFLSLVWSWAKKNQLWNLVNEAQLTYKQIKSLLGKHLNLECSWLVLVYSIFLLLLLGVFGAKSLYYDLPKLVDEQNIITLDGLLQLLNLIMGLPRLIIVLTISLHILYHLMNASWLQSLIELRLHRNLQLYQFQLNILIPSHKKLNILAGYYFRMCYICFLYMLAFRFNHFLQYCVFDSNQVTHKTQYDLEDEAIWAGQDIDNLTNPRDQLIKSLLILSWHLALVMLLLASAYMQQNEYLRLMQESWNFKTDENNSEVKAFLAEKSWKGHTFKRMDILDIMFLSGVSICDHQPVSICFLTDRFRKKNPTYLNLDFIAGHFRLFFNVVISSGIVYFAQQMELRKLQEYLQQEG</sequence>
<feature type="transmembrane region" description="Helical" evidence="1">
    <location>
        <begin position="180"/>
        <end position="202"/>
    </location>
</feature>
<proteinExistence type="predicted"/>
<evidence type="ECO:0000256" key="1">
    <source>
        <dbReference type="SAM" id="Phobius"/>
    </source>
</evidence>
<feature type="transmembrane region" description="Helical" evidence="1">
    <location>
        <begin position="137"/>
        <end position="160"/>
    </location>
</feature>
<dbReference type="OrthoDB" id="7852619at2759"/>
<keyword evidence="1" id="KW-0472">Membrane</keyword>
<name>A0A6P4IJG3_DROKI</name>
<feature type="transmembrane region" description="Helical" evidence="1">
    <location>
        <begin position="309"/>
        <end position="328"/>
    </location>
</feature>
<keyword evidence="1" id="KW-1133">Transmembrane helix</keyword>
<accession>A0A6P4IJG3</accession>
<gene>
    <name evidence="3" type="primary">Grl62a</name>
</gene>
<dbReference type="AlphaFoldDB" id="A0A6P4IJG3"/>
<evidence type="ECO:0000313" key="3">
    <source>
        <dbReference type="RefSeq" id="XP_017022698.1"/>
    </source>
</evidence>
<keyword evidence="2" id="KW-1185">Reference proteome</keyword>
<reference evidence="3" key="1">
    <citation type="submission" date="2025-08" db="UniProtKB">
        <authorList>
            <consortium name="RefSeq"/>
        </authorList>
    </citation>
    <scope>IDENTIFICATION</scope>
    <source>
        <strain evidence="3">14028-0561.14</strain>
        <tissue evidence="3">Whole fly</tissue>
    </source>
</reference>
<keyword evidence="1" id="KW-0812">Transmembrane</keyword>
<dbReference type="RefSeq" id="XP_017022698.1">
    <property type="nucleotide sequence ID" value="XM_017167209.1"/>
</dbReference>
<feature type="transmembrane region" description="Helical" evidence="1">
    <location>
        <begin position="6"/>
        <end position="28"/>
    </location>
</feature>